<dbReference type="EMBL" id="QZWG01000002">
    <property type="protein sequence ID" value="RZC23890.1"/>
    <property type="molecule type" value="Genomic_DNA"/>
</dbReference>
<protein>
    <submittedName>
        <fullName evidence="2">Uncharacterized protein</fullName>
    </submittedName>
</protein>
<keyword evidence="3" id="KW-1185">Reference proteome</keyword>
<evidence type="ECO:0000256" key="1">
    <source>
        <dbReference type="SAM" id="Phobius"/>
    </source>
</evidence>
<proteinExistence type="predicted"/>
<keyword evidence="1" id="KW-0812">Transmembrane</keyword>
<sequence>MITWCFTLKTQQIGPQITPASLTSLKKVRGKQWKQGGRNMKFNMPICCNGVIHFIFLIALLFRPYIMSYNVESGDTSTMLRVPKDTRRGTHDSSCDMSIFIWGKASEAERFICLVRLRKSVFAVWILTDYESSRWLRNLKVRTKGVVGLREKDPKLTGFTVMNGDLLVFATETRVYS</sequence>
<feature type="transmembrane region" description="Helical" evidence="1">
    <location>
        <begin position="42"/>
        <end position="62"/>
    </location>
</feature>
<comment type="caution">
    <text evidence="2">The sequence shown here is derived from an EMBL/GenBank/DDBJ whole genome shotgun (WGS) entry which is preliminary data.</text>
</comment>
<dbReference type="AlphaFoldDB" id="A0A445LKV1"/>
<organism evidence="2 3">
    <name type="scientific">Glycine soja</name>
    <name type="common">Wild soybean</name>
    <dbReference type="NCBI Taxonomy" id="3848"/>
    <lineage>
        <taxon>Eukaryota</taxon>
        <taxon>Viridiplantae</taxon>
        <taxon>Streptophyta</taxon>
        <taxon>Embryophyta</taxon>
        <taxon>Tracheophyta</taxon>
        <taxon>Spermatophyta</taxon>
        <taxon>Magnoliopsida</taxon>
        <taxon>eudicotyledons</taxon>
        <taxon>Gunneridae</taxon>
        <taxon>Pentapetalae</taxon>
        <taxon>rosids</taxon>
        <taxon>fabids</taxon>
        <taxon>Fabales</taxon>
        <taxon>Fabaceae</taxon>
        <taxon>Papilionoideae</taxon>
        <taxon>50 kb inversion clade</taxon>
        <taxon>NPAAA clade</taxon>
        <taxon>indigoferoid/millettioid clade</taxon>
        <taxon>Phaseoleae</taxon>
        <taxon>Glycine</taxon>
        <taxon>Glycine subgen. Soja</taxon>
    </lineage>
</organism>
<keyword evidence="1" id="KW-0472">Membrane</keyword>
<evidence type="ECO:0000313" key="2">
    <source>
        <dbReference type="EMBL" id="RZC23890.1"/>
    </source>
</evidence>
<gene>
    <name evidence="2" type="ORF">D0Y65_003280</name>
</gene>
<reference evidence="2 3" key="1">
    <citation type="submission" date="2018-09" db="EMBL/GenBank/DDBJ databases">
        <title>A high-quality reference genome of wild soybean provides a powerful tool to mine soybean genomes.</title>
        <authorList>
            <person name="Xie M."/>
            <person name="Chung C.Y.L."/>
            <person name="Li M.-W."/>
            <person name="Wong F.-L."/>
            <person name="Chan T.-F."/>
            <person name="Lam H.-M."/>
        </authorList>
    </citation>
    <scope>NUCLEOTIDE SEQUENCE [LARGE SCALE GENOMIC DNA]</scope>
    <source>
        <strain evidence="3">cv. W05</strain>
        <tissue evidence="2">Hypocotyl of etiolated seedlings</tissue>
    </source>
</reference>
<dbReference type="Proteomes" id="UP000289340">
    <property type="component" value="Chromosome 2"/>
</dbReference>
<name>A0A445LKV1_GLYSO</name>
<evidence type="ECO:0000313" key="3">
    <source>
        <dbReference type="Proteomes" id="UP000289340"/>
    </source>
</evidence>
<accession>A0A445LKV1</accession>
<keyword evidence="1" id="KW-1133">Transmembrane helix</keyword>